<keyword evidence="3" id="KW-1185">Reference proteome</keyword>
<organism evidence="2 3">
    <name type="scientific">Streptomyces ehimensis</name>
    <dbReference type="NCBI Taxonomy" id="68195"/>
    <lineage>
        <taxon>Bacteria</taxon>
        <taxon>Bacillati</taxon>
        <taxon>Actinomycetota</taxon>
        <taxon>Actinomycetes</taxon>
        <taxon>Kitasatosporales</taxon>
        <taxon>Streptomycetaceae</taxon>
        <taxon>Streptomyces</taxon>
    </lineage>
</organism>
<name>A0ABV9BR10_9ACTN</name>
<evidence type="ECO:0000313" key="2">
    <source>
        <dbReference type="EMBL" id="MFC4516373.1"/>
    </source>
</evidence>
<accession>A0ABV9BR10</accession>
<dbReference type="EMBL" id="JBHSFS010000013">
    <property type="protein sequence ID" value="MFC4516373.1"/>
    <property type="molecule type" value="Genomic_DNA"/>
</dbReference>
<sequence length="973" mass="108199">MTTDLISPKRLLIEEWLPVRELGIESRRERAAASALPPLSFLHVWWARRPLVASAGVVLSGLLPAWSPQLAEEFPDAPQLADVEAYRKWLLHLCGIWGDPIGARAAYDQAVQDGVRIPNPYTYRQAFRNHADRKNIDLLHQVLERTWGVLPAVVDPTAGGGSIPFTAARMGLPSYANDLNGVASSILRAGVKIPAEHGATLIPHLEQWGKVLVGRVKHRLAPYFPSGSDERVTTYLFAHSVACPRTGRTVPLVTDWWLRKEKGKEVAVRMVPKVDGIDLREPRFEVVRGSSVDFEATTKGIASRGSAVSPYDDLVISGDYIKAEAQAGRMGQVLYAVATRGPDGKREFRAPTDADLNALHEAEKALEKFRPEWEAQGMFPVEPIDEISNYDRGHRLYGINTWADMFSSRQLLTHVVFAEEFRRLMPEVREKLDTETATAVLVELALMQGTALNYNARSSSWDVSRQKMRSVFDKHNFAFKWTFAESEGADSLYAWCLYQLTDAYKKLAHLFGDTGLQIAPEQPLPRSVTVTQGNGADLSHLSDGSVAHVCMDPPYYDNVMYAELADFFYVWEKRTLGRVLPEYFSDEVTDKENEAVANPARFAAFGRKKKQLADADYEAKMTAVFAECRRVLRDDGVLTVMFTHKRAEAWDTLGMALLEAGFTIETSWPVNTESENSLHIANLNSAASTIMLVCRKRAAADVSGQVFFEDVESEVRQAARDALVRFERSGLSGVDLMLSTYGPAMSVISGYWPVHSSQASEDGSVRLLRPEEALSTARSEVSRLQLNRIVGHTAQFEPYTDFTLLAWHTFRAPEFGFDDARRLALSTGGLDVDQLVRAKIIEKKAGTVRLREPKERIARGSSAGKFGVDLGAEQFDHPIDAVHTVCYIADMDGLTAAKAFLDRTGLAKDRGFRDCFQGLVNAVPRARVKGDWIVPLAGTLDRLATTYLPDVVLPELLAERRTFVQGDFYPEAG</sequence>
<protein>
    <submittedName>
        <fullName evidence="2">DUF1156 domain-containing protein</fullName>
    </submittedName>
</protein>
<reference evidence="3" key="1">
    <citation type="journal article" date="2019" name="Int. J. Syst. Evol. Microbiol.">
        <title>The Global Catalogue of Microorganisms (GCM) 10K type strain sequencing project: providing services to taxonomists for standard genome sequencing and annotation.</title>
        <authorList>
            <consortium name="The Broad Institute Genomics Platform"/>
            <consortium name="The Broad Institute Genome Sequencing Center for Infectious Disease"/>
            <person name="Wu L."/>
            <person name="Ma J."/>
        </authorList>
    </citation>
    <scope>NUCLEOTIDE SEQUENCE [LARGE SCALE GENOMIC DNA]</scope>
    <source>
        <strain evidence="3">CECT 8064</strain>
    </source>
</reference>
<dbReference type="Pfam" id="PF06634">
    <property type="entry name" value="DUF1156"/>
    <property type="match status" value="1"/>
</dbReference>
<dbReference type="Proteomes" id="UP001595990">
    <property type="component" value="Unassembled WGS sequence"/>
</dbReference>
<dbReference type="RefSeq" id="WP_411952132.1">
    <property type="nucleotide sequence ID" value="NZ_JBHSFS010000013.1"/>
</dbReference>
<dbReference type="InterPro" id="IPR009537">
    <property type="entry name" value="DUF1156"/>
</dbReference>
<gene>
    <name evidence="2" type="ORF">ACFPEN_25995</name>
</gene>
<dbReference type="InterPro" id="IPR029063">
    <property type="entry name" value="SAM-dependent_MTases_sf"/>
</dbReference>
<comment type="caution">
    <text evidence="2">The sequence shown here is derived from an EMBL/GenBank/DDBJ whole genome shotgun (WGS) entry which is preliminary data.</text>
</comment>
<dbReference type="SUPFAM" id="SSF53335">
    <property type="entry name" value="S-adenosyl-L-methionine-dependent methyltransferases"/>
    <property type="match status" value="2"/>
</dbReference>
<evidence type="ECO:0000313" key="3">
    <source>
        <dbReference type="Proteomes" id="UP001595990"/>
    </source>
</evidence>
<feature type="domain" description="DUF1156" evidence="1">
    <location>
        <begin position="16"/>
        <end position="82"/>
    </location>
</feature>
<evidence type="ECO:0000259" key="1">
    <source>
        <dbReference type="Pfam" id="PF06634"/>
    </source>
</evidence>
<dbReference type="Gene3D" id="3.40.50.150">
    <property type="entry name" value="Vaccinia Virus protein VP39"/>
    <property type="match status" value="1"/>
</dbReference>
<proteinExistence type="predicted"/>